<dbReference type="PANTHER" id="PTHR31611:SF0">
    <property type="entry name" value="HIGH-AFFINITY NICKEL TRANSPORT PROTEIN NIC1"/>
    <property type="match status" value="1"/>
</dbReference>
<comment type="similarity">
    <text evidence="2 8">Belongs to the NiCoT transporter (TC 2.A.52) family.</text>
</comment>
<dbReference type="Proteomes" id="UP000295493">
    <property type="component" value="Unassembled WGS sequence"/>
</dbReference>
<evidence type="ECO:0000256" key="1">
    <source>
        <dbReference type="ARBA" id="ARBA00004127"/>
    </source>
</evidence>
<dbReference type="InterPro" id="IPR011541">
    <property type="entry name" value="Ni/Co_transpt_high_affinity"/>
</dbReference>
<keyword evidence="4" id="KW-0533">Nickel</keyword>
<evidence type="ECO:0000256" key="6">
    <source>
        <dbReference type="ARBA" id="ARBA00022989"/>
    </source>
</evidence>
<dbReference type="EMBL" id="SNWD01000001">
    <property type="protein sequence ID" value="TDN86990.1"/>
    <property type="molecule type" value="Genomic_DNA"/>
</dbReference>
<evidence type="ECO:0000256" key="3">
    <source>
        <dbReference type="ARBA" id="ARBA00022448"/>
    </source>
</evidence>
<dbReference type="InterPro" id="IPR004688">
    <property type="entry name" value="Ni/Co_transpt"/>
</dbReference>
<dbReference type="Pfam" id="PF03824">
    <property type="entry name" value="NicO"/>
    <property type="match status" value="1"/>
</dbReference>
<keyword evidence="6 8" id="KW-1133">Transmembrane helix</keyword>
<sequence length="268" mass="28328">MIEMPVLWLAFLLGLRHALDPDHIAVIDNIVFRTADARPRLAPWTGSFFAAGHSLSVGAVAIGVSLFASAFTIPQWIASVVDSAVIFLLIVVGSLNLAALLNRREYTPVGWRANLVPVRLRASTHPFAIVLIGIVFGLVFDTATQAAAWGAAATAKGGTIGAIVIAAVFAAGMLLADTADSQIVARLLRNAGRSASVMRRYRRAVGWVVVLLSYGMAAYALAEHRVEIALSDIVFSTMGIAAAAGIVVVLAIGRLMGRSRHAVPGRRI</sequence>
<evidence type="ECO:0000256" key="7">
    <source>
        <dbReference type="ARBA" id="ARBA00023136"/>
    </source>
</evidence>
<dbReference type="GO" id="GO:0015099">
    <property type="term" value="F:nickel cation transmembrane transporter activity"/>
    <property type="evidence" value="ECO:0007669"/>
    <property type="project" value="UniProtKB-UniRule"/>
</dbReference>
<feature type="transmembrane region" description="Helical" evidence="8">
    <location>
        <begin position="76"/>
        <end position="101"/>
    </location>
</feature>
<keyword evidence="3 8" id="KW-0813">Transport</keyword>
<comment type="subcellular location">
    <subcellularLocation>
        <location evidence="8">Cell membrane</location>
        <topology evidence="8">Multi-pass membrane protein</topology>
    </subcellularLocation>
    <subcellularLocation>
        <location evidence="1">Endomembrane system</location>
        <topology evidence="1">Multi-pass membrane protein</topology>
    </subcellularLocation>
</comment>
<reference evidence="9 10" key="1">
    <citation type="submission" date="2019-03" db="EMBL/GenBank/DDBJ databases">
        <title>Genomic Encyclopedia of Type Strains, Phase IV (KMG-IV): sequencing the most valuable type-strain genomes for metagenomic binning, comparative biology and taxonomic classification.</title>
        <authorList>
            <person name="Goeker M."/>
        </authorList>
    </citation>
    <scope>NUCLEOTIDE SEQUENCE [LARGE SCALE GENOMIC DNA]</scope>
    <source>
        <strain evidence="9 10">DSM 25059</strain>
    </source>
</reference>
<keyword evidence="5 8" id="KW-0812">Transmembrane</keyword>
<feature type="transmembrane region" description="Helical" evidence="8">
    <location>
        <begin position="160"/>
        <end position="183"/>
    </location>
</feature>
<keyword evidence="7 8" id="KW-0472">Membrane</keyword>
<evidence type="ECO:0000313" key="9">
    <source>
        <dbReference type="EMBL" id="TDN86990.1"/>
    </source>
</evidence>
<keyword evidence="10" id="KW-1185">Reference proteome</keyword>
<evidence type="ECO:0000256" key="8">
    <source>
        <dbReference type="RuleBase" id="RU362101"/>
    </source>
</evidence>
<evidence type="ECO:0000313" key="10">
    <source>
        <dbReference type="Proteomes" id="UP000295493"/>
    </source>
</evidence>
<dbReference type="GO" id="GO:0012505">
    <property type="term" value="C:endomembrane system"/>
    <property type="evidence" value="ECO:0007669"/>
    <property type="project" value="UniProtKB-SubCell"/>
</dbReference>
<proteinExistence type="inferred from homology"/>
<comment type="caution">
    <text evidence="9">The sequence shown here is derived from an EMBL/GenBank/DDBJ whole genome shotgun (WGS) entry which is preliminary data.</text>
</comment>
<dbReference type="PANTHER" id="PTHR31611">
    <property type="entry name" value="HIGH-AFFINITY NICKEL TRANSPORT PROTEIN NIC1"/>
    <property type="match status" value="1"/>
</dbReference>
<feature type="transmembrane region" description="Helical" evidence="8">
    <location>
        <begin position="122"/>
        <end position="140"/>
    </location>
</feature>
<evidence type="ECO:0000256" key="4">
    <source>
        <dbReference type="ARBA" id="ARBA00022596"/>
    </source>
</evidence>
<feature type="transmembrane region" description="Helical" evidence="8">
    <location>
        <begin position="204"/>
        <end position="222"/>
    </location>
</feature>
<evidence type="ECO:0000256" key="2">
    <source>
        <dbReference type="ARBA" id="ARBA00010892"/>
    </source>
</evidence>
<accession>A0A4R6FZY2</accession>
<gene>
    <name evidence="9" type="ORF">EV664_101569</name>
</gene>
<dbReference type="GO" id="GO:0005886">
    <property type="term" value="C:plasma membrane"/>
    <property type="evidence" value="ECO:0007669"/>
    <property type="project" value="UniProtKB-SubCell"/>
</dbReference>
<name>A0A4R6FZY2_9SPHN</name>
<evidence type="ECO:0000256" key="5">
    <source>
        <dbReference type="ARBA" id="ARBA00022692"/>
    </source>
</evidence>
<feature type="transmembrane region" description="Helical" evidence="8">
    <location>
        <begin position="228"/>
        <end position="252"/>
    </location>
</feature>
<protein>
    <recommendedName>
        <fullName evidence="8">Nickel/cobalt efflux system</fullName>
    </recommendedName>
</protein>
<dbReference type="OrthoDB" id="9776706at2"/>
<dbReference type="RefSeq" id="WP_133494125.1">
    <property type="nucleotide sequence ID" value="NZ_BMLU01000001.1"/>
</dbReference>
<organism evidence="9 10">
    <name type="scientific">Stakelama pacifica</name>
    <dbReference type="NCBI Taxonomy" id="517720"/>
    <lineage>
        <taxon>Bacteria</taxon>
        <taxon>Pseudomonadati</taxon>
        <taxon>Pseudomonadota</taxon>
        <taxon>Alphaproteobacteria</taxon>
        <taxon>Sphingomonadales</taxon>
        <taxon>Sphingomonadaceae</taxon>
        <taxon>Stakelama</taxon>
    </lineage>
</organism>
<dbReference type="AlphaFoldDB" id="A0A4R6FZY2"/>